<evidence type="ECO:0000313" key="1">
    <source>
        <dbReference type="EMBL" id="CAB4286581.1"/>
    </source>
</evidence>
<dbReference type="AlphaFoldDB" id="A0A6J5VEA8"/>
<organism evidence="1 2">
    <name type="scientific">Prunus armeniaca</name>
    <name type="common">Apricot</name>
    <name type="synonym">Armeniaca vulgaris</name>
    <dbReference type="NCBI Taxonomy" id="36596"/>
    <lineage>
        <taxon>Eukaryota</taxon>
        <taxon>Viridiplantae</taxon>
        <taxon>Streptophyta</taxon>
        <taxon>Embryophyta</taxon>
        <taxon>Tracheophyta</taxon>
        <taxon>Spermatophyta</taxon>
        <taxon>Magnoliopsida</taxon>
        <taxon>eudicotyledons</taxon>
        <taxon>Gunneridae</taxon>
        <taxon>Pentapetalae</taxon>
        <taxon>rosids</taxon>
        <taxon>fabids</taxon>
        <taxon>Rosales</taxon>
        <taxon>Rosaceae</taxon>
        <taxon>Amygdaloideae</taxon>
        <taxon>Amygdaleae</taxon>
        <taxon>Prunus</taxon>
    </lineage>
</organism>
<gene>
    <name evidence="1" type="ORF">CURHAP_LOCUS44066</name>
</gene>
<sequence>MFFNVSTSSLLPRSFLPQPSAPSFNFFRFGAAFMPGPSFGSVVYFTNDGSVKYSIFRMYTKLGKVPLTNTQQTLTLVISALTKPNMGFFPKHLCRTCMPSAGNWETGYLGATRMLDYSEKCTLPGLRYWEALLMHLQT</sequence>
<reference evidence="1 2" key="1">
    <citation type="submission" date="2020-05" db="EMBL/GenBank/DDBJ databases">
        <authorList>
            <person name="Campoy J."/>
            <person name="Schneeberger K."/>
            <person name="Spophaly S."/>
        </authorList>
    </citation>
    <scope>NUCLEOTIDE SEQUENCE [LARGE SCALE GENOMIC DNA]</scope>
    <source>
        <strain evidence="1">PruArmRojPasFocal</strain>
    </source>
</reference>
<name>A0A6J5VEA8_PRUAR</name>
<evidence type="ECO:0000313" key="2">
    <source>
        <dbReference type="Proteomes" id="UP000507222"/>
    </source>
</evidence>
<dbReference type="EMBL" id="CAEKDK010000007">
    <property type="protein sequence ID" value="CAB4286581.1"/>
    <property type="molecule type" value="Genomic_DNA"/>
</dbReference>
<dbReference type="Proteomes" id="UP000507222">
    <property type="component" value="Unassembled WGS sequence"/>
</dbReference>
<protein>
    <submittedName>
        <fullName evidence="1">Uncharacterized protein</fullName>
    </submittedName>
</protein>
<proteinExistence type="predicted"/>
<accession>A0A6J5VEA8</accession>